<evidence type="ECO:0000313" key="6">
    <source>
        <dbReference type="Proteomes" id="UP000257144"/>
    </source>
</evidence>
<dbReference type="GO" id="GO:0008483">
    <property type="term" value="F:transaminase activity"/>
    <property type="evidence" value="ECO:0007669"/>
    <property type="project" value="UniProtKB-KW"/>
</dbReference>
<sequence length="388" mass="42767">MRYQSARMDRIPPYMFAELGKKKAAMIKSGIDVIDLGIGDPDLPTPEHIVEKLVEEARKPENLRYPNFSGHPEFRRAVAEFYRREYAIDLDPETEVLALIGSKEGLAHLAPAMIDPGEYVLVPDPCYPPYRMAALLAGGMYHDMPMVKENGFLPDFKEIPEEVLEKARLMFLNYPGNPTAAVADGDFFQKAVDFAKDKGILIAHDSAYNKVAFRGFKPPSILEANGAKEVAVEFGTLSKTYCMTGWRIGYVVGNREAIRALSVFKSNTDTGVFTPIQLAGAHALLSDQACVDKYNDIYFARMKGMVGALREIGIEVDQPKATFFIWAPVPAGFTSAGFVEAVLEQAGVIVTPGSAFGPSGEGYFRISLSVPNERLDEAIGRIKKKIKI</sequence>
<evidence type="ECO:0000259" key="4">
    <source>
        <dbReference type="Pfam" id="PF00155"/>
    </source>
</evidence>
<dbReference type="Gene3D" id="3.90.1150.10">
    <property type="entry name" value="Aspartate Aminotransferase, domain 1"/>
    <property type="match status" value="1"/>
</dbReference>
<feature type="domain" description="Aminotransferase class I/classII large" evidence="4">
    <location>
        <begin position="32"/>
        <end position="382"/>
    </location>
</feature>
<accession>A0A3D8GPZ0</accession>
<dbReference type="InterPro" id="IPR004839">
    <property type="entry name" value="Aminotransferase_I/II_large"/>
</dbReference>
<dbReference type="InterPro" id="IPR015421">
    <property type="entry name" value="PyrdxlP-dep_Trfase_major"/>
</dbReference>
<reference evidence="5 6" key="1">
    <citation type="submission" date="2018-07" db="EMBL/GenBank/DDBJ databases">
        <title>Bacillus sp. YLB-04 draft genome sequence.</title>
        <authorList>
            <person name="Yu L."/>
            <person name="Tang X."/>
        </authorList>
    </citation>
    <scope>NUCLEOTIDE SEQUENCE [LARGE SCALE GENOMIC DNA]</scope>
    <source>
        <strain evidence="5 6">YLB-04</strain>
    </source>
</reference>
<proteinExistence type="predicted"/>
<dbReference type="InterPro" id="IPR050881">
    <property type="entry name" value="LL-DAP_aminotransferase"/>
</dbReference>
<dbReference type="Proteomes" id="UP000257144">
    <property type="component" value="Unassembled WGS sequence"/>
</dbReference>
<dbReference type="PANTHER" id="PTHR42832:SF3">
    <property type="entry name" value="L-GLUTAMINE--4-(METHYLSULFANYL)-2-OXOBUTANOATE AMINOTRANSFERASE"/>
    <property type="match status" value="1"/>
</dbReference>
<dbReference type="NCBIfam" id="NF006756">
    <property type="entry name" value="PRK09276.1"/>
    <property type="match status" value="1"/>
</dbReference>
<comment type="cofactor">
    <cofactor evidence="1">
        <name>pyridoxal 5'-phosphate</name>
        <dbReference type="ChEBI" id="CHEBI:597326"/>
    </cofactor>
</comment>
<dbReference type="OrthoDB" id="9802328at2"/>
<gene>
    <name evidence="5" type="ORF">DRW41_13595</name>
</gene>
<dbReference type="InterPro" id="IPR015422">
    <property type="entry name" value="PyrdxlP-dep_Trfase_small"/>
</dbReference>
<dbReference type="SUPFAM" id="SSF53383">
    <property type="entry name" value="PLP-dependent transferases"/>
    <property type="match status" value="1"/>
</dbReference>
<dbReference type="EMBL" id="QNQT01000005">
    <property type="protein sequence ID" value="RDU36554.1"/>
    <property type="molecule type" value="Genomic_DNA"/>
</dbReference>
<dbReference type="GO" id="GO:0030170">
    <property type="term" value="F:pyridoxal phosphate binding"/>
    <property type="evidence" value="ECO:0007669"/>
    <property type="project" value="InterPro"/>
</dbReference>
<name>A0A3D8GPZ0_9BACI</name>
<dbReference type="InterPro" id="IPR015424">
    <property type="entry name" value="PyrdxlP-dep_Trfase"/>
</dbReference>
<dbReference type="Pfam" id="PF00155">
    <property type="entry name" value="Aminotran_1_2"/>
    <property type="match status" value="1"/>
</dbReference>
<comment type="caution">
    <text evidence="5">The sequence shown here is derived from an EMBL/GenBank/DDBJ whole genome shotgun (WGS) entry which is preliminary data.</text>
</comment>
<dbReference type="PANTHER" id="PTHR42832">
    <property type="entry name" value="AMINO ACID AMINOTRANSFERASE"/>
    <property type="match status" value="1"/>
</dbReference>
<keyword evidence="2 5" id="KW-0032">Aminotransferase</keyword>
<dbReference type="Gene3D" id="3.40.640.10">
    <property type="entry name" value="Type I PLP-dependent aspartate aminotransferase-like (Major domain)"/>
    <property type="match status" value="1"/>
</dbReference>
<evidence type="ECO:0000256" key="2">
    <source>
        <dbReference type="ARBA" id="ARBA00022576"/>
    </source>
</evidence>
<dbReference type="AlphaFoldDB" id="A0A3D8GPZ0"/>
<organism evidence="5 6">
    <name type="scientific">Neobacillus piezotolerans</name>
    <dbReference type="NCBI Taxonomy" id="2259171"/>
    <lineage>
        <taxon>Bacteria</taxon>
        <taxon>Bacillati</taxon>
        <taxon>Bacillota</taxon>
        <taxon>Bacilli</taxon>
        <taxon>Bacillales</taxon>
        <taxon>Bacillaceae</taxon>
        <taxon>Neobacillus</taxon>
    </lineage>
</organism>
<evidence type="ECO:0000256" key="1">
    <source>
        <dbReference type="ARBA" id="ARBA00001933"/>
    </source>
</evidence>
<evidence type="ECO:0000313" key="5">
    <source>
        <dbReference type="EMBL" id="RDU36554.1"/>
    </source>
</evidence>
<dbReference type="CDD" id="cd00609">
    <property type="entry name" value="AAT_like"/>
    <property type="match status" value="1"/>
</dbReference>
<keyword evidence="6" id="KW-1185">Reference proteome</keyword>
<evidence type="ECO:0000256" key="3">
    <source>
        <dbReference type="ARBA" id="ARBA00022679"/>
    </source>
</evidence>
<keyword evidence="3 5" id="KW-0808">Transferase</keyword>
<protein>
    <submittedName>
        <fullName evidence="5">LL-diaminopimelate aminotransferase</fullName>
    </submittedName>
</protein>